<name>Q8HWA7_MOUSE</name>
<evidence type="ECO:0000256" key="1">
    <source>
        <dbReference type="SAM" id="MobiDB-lite"/>
    </source>
</evidence>
<reference evidence="2" key="4">
    <citation type="journal article" date="2001" name="Nature">
        <title>Functional annotation of a full-length mouse cDNA collection.</title>
        <authorList>
            <consortium name="The RIKEN Genome Exploration Research Group Phase II Team and the FANTOM Consortium"/>
        </authorList>
    </citation>
    <scope>NUCLEOTIDE SEQUENCE</scope>
    <source>
        <strain evidence="2">C57BL/6J</strain>
        <strain evidence="3">NOD</strain>
        <tissue evidence="3">Activated spleen</tissue>
        <tissue evidence="2">Testis</tissue>
    </source>
</reference>
<protein>
    <submittedName>
        <fullName evidence="2">Uncharacterized protein</fullName>
    </submittedName>
</protein>
<dbReference type="EMBL" id="AK172371">
    <property type="protein sequence ID" value="BAE42969.1"/>
    <property type="molecule type" value="mRNA"/>
</dbReference>
<dbReference type="MGI" id="MGI:109294">
    <property type="gene designation" value="Cd244a"/>
</dbReference>
<gene>
    <name evidence="4" type="primary">Cd244a</name>
    <name evidence="4" type="synonym">Cd244</name>
</gene>
<reference evidence="2" key="1">
    <citation type="journal article" date="1999" name="Methods Enzymol.">
        <title>High-efficiency full-length cDNA cloning.</title>
        <authorList>
            <person name="Carninci P."/>
            <person name="Hayashizaki Y."/>
        </authorList>
    </citation>
    <scope>NUCLEOTIDE SEQUENCE</scope>
    <source>
        <strain evidence="2">C57BL/6J</strain>
        <strain evidence="3">NOD</strain>
        <tissue evidence="3">Activated spleen</tissue>
        <tissue evidence="2">Testis</tissue>
    </source>
</reference>
<organism evidence="2">
    <name type="scientific">Mus musculus</name>
    <name type="common">Mouse</name>
    <dbReference type="NCBI Taxonomy" id="10090"/>
    <lineage>
        <taxon>Eukaryota</taxon>
        <taxon>Metazoa</taxon>
        <taxon>Chordata</taxon>
        <taxon>Craniata</taxon>
        <taxon>Vertebrata</taxon>
        <taxon>Euteleostomi</taxon>
        <taxon>Mammalia</taxon>
        <taxon>Eutheria</taxon>
        <taxon>Euarchontoglires</taxon>
        <taxon>Glires</taxon>
        <taxon>Rodentia</taxon>
        <taxon>Myomorpha</taxon>
        <taxon>Muroidea</taxon>
        <taxon>Muridae</taxon>
        <taxon>Murinae</taxon>
        <taxon>Mus</taxon>
        <taxon>Mus</taxon>
    </lineage>
</organism>
<reference evidence="2" key="6">
    <citation type="journal article" date="2002" name="Nature">
        <title>Analysis of the mouse transcriptome based on functional annotation of 60,770 full-length cDNAs.</title>
        <authorList>
            <consortium name="The FANTOM Consortium and the RIKEN Genome Exploration Research Group Phase I and II Team"/>
        </authorList>
    </citation>
    <scope>NUCLEOTIDE SEQUENCE</scope>
    <source>
        <strain evidence="2">C57BL/6J</strain>
        <strain evidence="3">NOD</strain>
        <tissue evidence="3">Activated spleen</tissue>
        <tissue evidence="2">Testis</tissue>
    </source>
</reference>
<dbReference type="AlphaFoldDB" id="Q8HWA7"/>
<dbReference type="AGR" id="MGI:109294"/>
<dbReference type="EMBL" id="AK033178">
    <property type="protein sequence ID" value="BAC28184.1"/>
    <property type="molecule type" value="mRNA"/>
</dbReference>
<feature type="region of interest" description="Disordered" evidence="1">
    <location>
        <begin position="1"/>
        <end position="25"/>
    </location>
</feature>
<reference evidence="2" key="2">
    <citation type="journal article" date="2000" name="Genome Res.">
        <title>Normalization and subtraction of cap-trapper-selected cDNAs to prepare full-length cDNA libraries for rapid discovery of new genes.</title>
        <authorList>
            <person name="Carninci P."/>
            <person name="Shibata Y."/>
            <person name="Hayatsu N."/>
            <person name="Sugahara Y."/>
            <person name="Shibata K."/>
            <person name="Itoh M."/>
            <person name="Konno H."/>
            <person name="Okazaki Y."/>
            <person name="Muramatsu M."/>
            <person name="Hayashizaki Y."/>
        </authorList>
    </citation>
    <scope>NUCLEOTIDE SEQUENCE</scope>
    <source>
        <strain evidence="2">C57BL/6J</strain>
        <strain evidence="3">NOD</strain>
        <tissue evidence="3">Activated spleen</tissue>
        <tissue evidence="2">Testis</tissue>
    </source>
</reference>
<accession>Q8HWA7</accession>
<proteinExistence type="evidence at transcript level"/>
<sequence length="105" mass="11460">MGCLYSRPCPPSKASTVRDDGDSEEKEAQVLFEAVMSGCELAGSSPTEAGTPDHPTSLFLTGCSQGKVQRSEIRWCSSNRSLDPRITQCVHHPDKRWLTPVLPTV</sequence>
<evidence type="ECO:0000313" key="2">
    <source>
        <dbReference type="EMBL" id="BAC28184.1"/>
    </source>
</evidence>
<reference evidence="2" key="5">
    <citation type="submission" date="2001-07" db="EMBL/GenBank/DDBJ databases">
        <authorList>
            <person name="Adachi J."/>
            <person name="Aizawa K."/>
            <person name="Akimura T."/>
            <person name="Arakawa T."/>
            <person name="Bono H."/>
            <person name="Carninci P."/>
            <person name="Fukuda S."/>
            <person name="Furuno M."/>
            <person name="Hanagaki T."/>
            <person name="Hara A."/>
            <person name="Hashizume W."/>
            <person name="Hayashida K."/>
            <person name="Hayatsu N."/>
            <person name="Hiramoto K."/>
            <person name="Hiraoka T."/>
            <person name="Hirozane T."/>
            <person name="Hori F."/>
            <person name="Imotani K."/>
            <person name="Ishii Y."/>
            <person name="Itoh M."/>
            <person name="Kagawa I."/>
            <person name="Kasukawa T."/>
            <person name="Katoh H."/>
            <person name="Kawai J."/>
            <person name="Kojima Y."/>
            <person name="Kondo S."/>
            <person name="Konno H."/>
            <person name="Kouda M."/>
            <person name="Koya S."/>
            <person name="Kurihara C."/>
            <person name="Matsuyama T."/>
            <person name="Miyazaki A."/>
            <person name="Murata M."/>
            <person name="Nakamura M."/>
            <person name="Nishi K."/>
            <person name="Nomura K."/>
            <person name="Numazaki R."/>
            <person name="Ohno M."/>
            <person name="Ohsato N."/>
            <person name="Okazaki Y."/>
            <person name="Saito R."/>
            <person name="Saitoh H."/>
            <person name="Sakai C."/>
            <person name="Sakai K."/>
            <person name="Sakazume N."/>
            <person name="Sano H."/>
            <person name="Sasaki D."/>
            <person name="Shibata K."/>
            <person name="Shinagawa A."/>
            <person name="Shiraki T."/>
            <person name="Sogabe Y."/>
            <person name="Tagami M."/>
            <person name="Tagawa A."/>
            <person name="Takahashi F."/>
            <person name="Takaku-Akahira S."/>
            <person name="Takeda Y."/>
            <person name="Tanaka T."/>
            <person name="Tomaru A."/>
            <person name="Toya T."/>
            <person name="Yasunishi A."/>
            <person name="Muramatsu M."/>
            <person name="Hayashizaki Y."/>
        </authorList>
    </citation>
    <scope>NUCLEOTIDE SEQUENCE</scope>
    <source>
        <strain evidence="2">C57BL/6J</strain>
        <tissue evidence="2">Testis</tissue>
    </source>
</reference>
<reference evidence="2" key="3">
    <citation type="journal article" date="2000" name="Genome Res.">
        <title>RIKEN integrated sequence analysis (RISA) system--384-format sequencing pipeline with 384 multicapillary sequencer.</title>
        <authorList>
            <person name="Shibata K."/>
            <person name="Itoh M."/>
            <person name="Aizawa K."/>
            <person name="Nagaoka S."/>
            <person name="Sasaki N."/>
            <person name="Carninci P."/>
            <person name="Konno H."/>
            <person name="Akiyama J."/>
            <person name="Nishi K."/>
            <person name="Kitsunai T."/>
            <person name="Tashiro H."/>
            <person name="Itoh M."/>
            <person name="Sumi N."/>
            <person name="Ishii Y."/>
            <person name="Nakamura S."/>
            <person name="Hazama M."/>
            <person name="Nishine T."/>
            <person name="Harada A."/>
            <person name="Yamamoto R."/>
            <person name="Matsumoto H."/>
            <person name="Sakaguchi S."/>
            <person name="Ikegami T."/>
            <person name="Kashiwagi K."/>
            <person name="Fujiwake S."/>
            <person name="Inoue K."/>
            <person name="Togawa Y."/>
            <person name="Izawa M."/>
            <person name="Ohara E."/>
            <person name="Watahiki M."/>
            <person name="Yoneda Y."/>
            <person name="Ishikawa T."/>
            <person name="Ozawa K."/>
            <person name="Tanaka T."/>
            <person name="Matsuura S."/>
            <person name="Kawai J."/>
            <person name="Okazaki Y."/>
            <person name="Muramatsu M."/>
            <person name="Inoue Y."/>
            <person name="Kira A."/>
            <person name="Hayashizaki Y."/>
        </authorList>
    </citation>
    <scope>NUCLEOTIDE SEQUENCE</scope>
    <source>
        <strain evidence="2">C57BL/6J</strain>
        <strain evidence="3">NOD</strain>
        <tissue evidence="3">Activated spleen</tissue>
        <tissue evidence="2">Testis</tissue>
    </source>
</reference>
<evidence type="ECO:0000313" key="4">
    <source>
        <dbReference type="MGI" id="MGI:109294"/>
    </source>
</evidence>
<reference evidence="3" key="7">
    <citation type="submission" date="2004-04" db="EMBL/GenBank/DDBJ databases">
        <authorList>
            <person name="Arakawa T."/>
            <person name="Carninci P."/>
            <person name="Fukuda S."/>
            <person name="Hashizume W."/>
            <person name="Hayashida K."/>
            <person name="Hori F."/>
            <person name="Iida J."/>
            <person name="Imamura K."/>
            <person name="Imotani K."/>
            <person name="Itoh M."/>
            <person name="Kanagawa S."/>
            <person name="Kawai J."/>
            <person name="Kojima M."/>
            <person name="Konno H."/>
            <person name="Murata M."/>
            <person name="Nakamura M."/>
            <person name="Ninomiya N."/>
            <person name="Nishiyori H."/>
            <person name="Nomura K."/>
            <person name="Ohno M."/>
            <person name="Sakazume N."/>
            <person name="Sano H."/>
            <person name="Sasaki D."/>
            <person name="Shibata K."/>
            <person name="Shiraki T."/>
            <person name="Tagami M."/>
            <person name="Tagami Y."/>
            <person name="Waki K."/>
            <person name="Watahiki A."/>
            <person name="Muramatsu M."/>
            <person name="Hayashizaki Y."/>
        </authorList>
    </citation>
    <scope>NUCLEOTIDE SEQUENCE</scope>
    <source>
        <strain evidence="3">NOD</strain>
        <tissue evidence="3">Activated spleen</tissue>
    </source>
</reference>
<reference evidence="2" key="9">
    <citation type="journal article" date="2005" name="Science">
        <title>Antisense Transcription in the Mammalian Transcriptome.</title>
        <authorList>
            <consortium name="RIKEN Genome Exploration Research Group and Genome Science Group (Genome Network Project Core Group) and the FANTOM Consortium"/>
        </authorList>
    </citation>
    <scope>NUCLEOTIDE SEQUENCE</scope>
    <source>
        <strain evidence="2">C57BL/6J</strain>
        <strain evidence="3">NOD</strain>
        <tissue evidence="3">Activated spleen</tissue>
        <tissue evidence="2">Testis</tissue>
    </source>
</reference>
<reference evidence="2" key="8">
    <citation type="journal article" date="2005" name="Science">
        <title>The Transcriptional Landscape of the Mammalian Genome.</title>
        <authorList>
            <consortium name="The FANTOM Consortium"/>
            <consortium name="Riken Genome Exploration Research Group and Genome Science Group (Genome Network Project Core Group)"/>
        </authorList>
    </citation>
    <scope>NUCLEOTIDE SEQUENCE</scope>
    <source>
        <strain evidence="2">C57BL/6J</strain>
        <strain evidence="3">NOD</strain>
        <tissue evidence="3">Activated spleen</tissue>
        <tissue evidence="2">Testis</tissue>
    </source>
</reference>
<evidence type="ECO:0000313" key="3">
    <source>
        <dbReference type="EMBL" id="BAE42969.1"/>
    </source>
</evidence>